<name>A0A7C0ZGG9_UNCW3</name>
<comment type="caution">
    <text evidence="2">The sequence shown here is derived from an EMBL/GenBank/DDBJ whole genome shotgun (WGS) entry which is preliminary data.</text>
</comment>
<dbReference type="PANTHER" id="PTHR42924">
    <property type="entry name" value="EXONUCLEASE"/>
    <property type="match status" value="1"/>
</dbReference>
<proteinExistence type="predicted"/>
<dbReference type="Pfam" id="PF02811">
    <property type="entry name" value="PHP"/>
    <property type="match status" value="1"/>
</dbReference>
<protein>
    <submittedName>
        <fullName evidence="2">PHP domain-containing protein</fullName>
    </submittedName>
</protein>
<dbReference type="Proteomes" id="UP000885847">
    <property type="component" value="Unassembled WGS sequence"/>
</dbReference>
<dbReference type="Gene3D" id="3.20.20.140">
    <property type="entry name" value="Metal-dependent hydrolases"/>
    <property type="match status" value="1"/>
</dbReference>
<feature type="domain" description="Polymerase/histidinol phosphatase N-terminal" evidence="1">
    <location>
        <begin position="7"/>
        <end position="73"/>
    </location>
</feature>
<dbReference type="SMART" id="SM00481">
    <property type="entry name" value="POLIIIAc"/>
    <property type="match status" value="1"/>
</dbReference>
<dbReference type="CDD" id="cd07432">
    <property type="entry name" value="PHP_HisPPase"/>
    <property type="match status" value="1"/>
</dbReference>
<dbReference type="AlphaFoldDB" id="A0A7C0ZGG9"/>
<organism evidence="2">
    <name type="scientific">candidate division WOR-3 bacterium</name>
    <dbReference type="NCBI Taxonomy" id="2052148"/>
    <lineage>
        <taxon>Bacteria</taxon>
        <taxon>Bacteria division WOR-3</taxon>
    </lineage>
</organism>
<accession>A0A7C0ZGG9</accession>
<dbReference type="PANTHER" id="PTHR42924:SF3">
    <property type="entry name" value="POLYMERASE_HISTIDINOL PHOSPHATASE N-TERMINAL DOMAIN-CONTAINING PROTEIN"/>
    <property type="match status" value="1"/>
</dbReference>
<dbReference type="GO" id="GO:0004534">
    <property type="term" value="F:5'-3' RNA exonuclease activity"/>
    <property type="evidence" value="ECO:0007669"/>
    <property type="project" value="TreeGrafter"/>
</dbReference>
<dbReference type="InterPro" id="IPR052018">
    <property type="entry name" value="PHP_domain"/>
</dbReference>
<sequence>MEHLWKADLHLHTSCSRDAFNSPEKIITYAKKRGLDVIAITDHNTMECVDTMVEYGRNNGIVVIPGIEVKTRQGELIAYYPENPIEKGLSLEETILAIREAKGIIAVPHPLDRLRRSAVKMKNLEKIIHLIDIIEVWNARTTFIADNVLALKIAGEYKKGMSAGSDAHFPYEIGRCYVLIRPFNNKNGFLNSLKNARVVPGQSPLWVHIPSTVAKRVDFVKKGGFYGRGAQKD</sequence>
<dbReference type="InterPro" id="IPR004013">
    <property type="entry name" value="PHP_dom"/>
</dbReference>
<gene>
    <name evidence="2" type="ORF">ENF18_00955</name>
</gene>
<dbReference type="InterPro" id="IPR003141">
    <property type="entry name" value="Pol/His_phosphatase_N"/>
</dbReference>
<dbReference type="EMBL" id="DQWE01000042">
    <property type="protein sequence ID" value="HDI82343.1"/>
    <property type="molecule type" value="Genomic_DNA"/>
</dbReference>
<reference evidence="2" key="1">
    <citation type="journal article" date="2020" name="mSystems">
        <title>Genome- and Community-Level Interaction Insights into Carbon Utilization and Element Cycling Functions of Hydrothermarchaeota in Hydrothermal Sediment.</title>
        <authorList>
            <person name="Zhou Z."/>
            <person name="Liu Y."/>
            <person name="Xu W."/>
            <person name="Pan J."/>
            <person name="Luo Z.H."/>
            <person name="Li M."/>
        </authorList>
    </citation>
    <scope>NUCLEOTIDE SEQUENCE [LARGE SCALE GENOMIC DNA]</scope>
    <source>
        <strain evidence="2">HyVt-102</strain>
    </source>
</reference>
<evidence type="ECO:0000259" key="1">
    <source>
        <dbReference type="SMART" id="SM00481"/>
    </source>
</evidence>
<evidence type="ECO:0000313" key="2">
    <source>
        <dbReference type="EMBL" id="HDI82343.1"/>
    </source>
</evidence>
<dbReference type="SUPFAM" id="SSF89550">
    <property type="entry name" value="PHP domain-like"/>
    <property type="match status" value="1"/>
</dbReference>
<dbReference type="InterPro" id="IPR016195">
    <property type="entry name" value="Pol/histidinol_Pase-like"/>
</dbReference>
<dbReference type="GO" id="GO:0035312">
    <property type="term" value="F:5'-3' DNA exonuclease activity"/>
    <property type="evidence" value="ECO:0007669"/>
    <property type="project" value="TreeGrafter"/>
</dbReference>